<dbReference type="Proteomes" id="UP000257032">
    <property type="component" value="Unassembled WGS sequence"/>
</dbReference>
<name>A0A3D8VL80_9BACI</name>
<protein>
    <submittedName>
        <fullName evidence="2">Uncharacterized protein</fullName>
    </submittedName>
</protein>
<accession>A0A3D8VL80</accession>
<feature type="transmembrane region" description="Helical" evidence="1">
    <location>
        <begin position="154"/>
        <end position="176"/>
    </location>
</feature>
<evidence type="ECO:0000313" key="2">
    <source>
        <dbReference type="EMBL" id="RDY70107.1"/>
    </source>
</evidence>
<dbReference type="EMBL" id="QTLC01000050">
    <property type="protein sequence ID" value="RDY70107.1"/>
    <property type="molecule type" value="Genomic_DNA"/>
</dbReference>
<keyword evidence="1" id="KW-1133">Transmembrane helix</keyword>
<gene>
    <name evidence="2" type="ORF">DXT76_14425</name>
</gene>
<feature type="transmembrane region" description="Helical" evidence="1">
    <location>
        <begin position="6"/>
        <end position="22"/>
    </location>
</feature>
<feature type="transmembrane region" description="Helical" evidence="1">
    <location>
        <begin position="127"/>
        <end position="148"/>
    </location>
</feature>
<keyword evidence="1" id="KW-0472">Membrane</keyword>
<feature type="transmembrane region" description="Helical" evidence="1">
    <location>
        <begin position="51"/>
        <end position="69"/>
    </location>
</feature>
<evidence type="ECO:0000256" key="1">
    <source>
        <dbReference type="SAM" id="Phobius"/>
    </source>
</evidence>
<dbReference type="AlphaFoldDB" id="A0A3D8VL80"/>
<evidence type="ECO:0000313" key="3">
    <source>
        <dbReference type="Proteomes" id="UP000257032"/>
    </source>
</evidence>
<keyword evidence="1" id="KW-0812">Transmembrane</keyword>
<sequence>MEATFYWFAWSLTVIAVFFIQRRKLKRDLLLILGVFMCTYDILSWSQKGQFYFHVLILLVFGTYLFISIKRTVFDYFWPFILSVGYAAIWMFLIVHPVWVNFPGISLFLFVIVGILRMFVKDVGGQMGLWMLTNAGGSLFSFITFALYQNEGIINTHVMLSLSIKGVFVLLLFHGVDQLKRTIRKKRKSLSKGAAFV</sequence>
<feature type="transmembrane region" description="Helical" evidence="1">
    <location>
        <begin position="29"/>
        <end position="45"/>
    </location>
</feature>
<dbReference type="Pfam" id="PF24124">
    <property type="entry name" value="YphA"/>
    <property type="match status" value="1"/>
</dbReference>
<organism evidence="2 3">
    <name type="scientific">Halobacillus trueperi</name>
    <dbReference type="NCBI Taxonomy" id="156205"/>
    <lineage>
        <taxon>Bacteria</taxon>
        <taxon>Bacillati</taxon>
        <taxon>Bacillota</taxon>
        <taxon>Bacilli</taxon>
        <taxon>Bacillales</taxon>
        <taxon>Bacillaceae</taxon>
        <taxon>Halobacillus</taxon>
    </lineage>
</organism>
<dbReference type="InterPro" id="IPR014617">
    <property type="entry name" value="YphA_Bacsu"/>
</dbReference>
<comment type="caution">
    <text evidence="2">The sequence shown here is derived from an EMBL/GenBank/DDBJ whole genome shotgun (WGS) entry which is preliminary data.</text>
</comment>
<feature type="transmembrane region" description="Helical" evidence="1">
    <location>
        <begin position="76"/>
        <end position="96"/>
    </location>
</feature>
<dbReference type="RefSeq" id="WP_115894576.1">
    <property type="nucleotide sequence ID" value="NZ_QTLC01000050.1"/>
</dbReference>
<feature type="transmembrane region" description="Helical" evidence="1">
    <location>
        <begin position="102"/>
        <end position="120"/>
    </location>
</feature>
<proteinExistence type="predicted"/>
<reference evidence="2 3" key="1">
    <citation type="submission" date="2018-08" db="EMBL/GenBank/DDBJ databases">
        <title>Genome sequence of strict halophilic Halobacillus trueperi SS1 isolated from Lunsu, a salty water body of North West Himalayas.</title>
        <authorList>
            <person name="Gupta S."/>
            <person name="Sharma P."/>
            <person name="Dev K."/>
            <person name="Baumler D."/>
            <person name="Sourirajan A."/>
        </authorList>
    </citation>
    <scope>NUCLEOTIDE SEQUENCE [LARGE SCALE GENOMIC DNA]</scope>
    <source>
        <strain evidence="2 3">SS1</strain>
    </source>
</reference>